<protein>
    <submittedName>
        <fullName evidence="2">Uncharacterized protein</fullName>
    </submittedName>
</protein>
<dbReference type="AlphaFoldDB" id="X1DTJ3"/>
<accession>X1DTJ3</accession>
<reference evidence="2" key="1">
    <citation type="journal article" date="2014" name="Front. Microbiol.">
        <title>High frequency of phylogenetically diverse reductive dehalogenase-homologous genes in deep subseafloor sedimentary metagenomes.</title>
        <authorList>
            <person name="Kawai M."/>
            <person name="Futagami T."/>
            <person name="Toyoda A."/>
            <person name="Takaki Y."/>
            <person name="Nishi S."/>
            <person name="Hori S."/>
            <person name="Arai W."/>
            <person name="Tsubouchi T."/>
            <person name="Morono Y."/>
            <person name="Uchiyama I."/>
            <person name="Ito T."/>
            <person name="Fujiyama A."/>
            <person name="Inagaki F."/>
            <person name="Takami H."/>
        </authorList>
    </citation>
    <scope>NUCLEOTIDE SEQUENCE</scope>
    <source>
        <strain evidence="2">Expedition CK06-06</strain>
    </source>
</reference>
<dbReference type="EMBL" id="BART01036495">
    <property type="protein sequence ID" value="GAH11545.1"/>
    <property type="molecule type" value="Genomic_DNA"/>
</dbReference>
<feature type="non-terminal residue" evidence="2">
    <location>
        <position position="1"/>
    </location>
</feature>
<dbReference type="EMBL" id="BART01036495">
    <property type="protein sequence ID" value="GAH11539.1"/>
    <property type="molecule type" value="Genomic_DNA"/>
</dbReference>
<evidence type="ECO:0000313" key="2">
    <source>
        <dbReference type="EMBL" id="GAH11545.1"/>
    </source>
</evidence>
<sequence length="38" mass="4459">RVQLLQGEELVLANSELTKANIRNFKKMKNEESTFHLE</sequence>
<proteinExistence type="predicted"/>
<gene>
    <name evidence="1" type="ORF">S01H4_61517</name>
    <name evidence="2" type="ORF">S01H4_61519</name>
</gene>
<organism evidence="2">
    <name type="scientific">marine sediment metagenome</name>
    <dbReference type="NCBI Taxonomy" id="412755"/>
    <lineage>
        <taxon>unclassified sequences</taxon>
        <taxon>metagenomes</taxon>
        <taxon>ecological metagenomes</taxon>
    </lineage>
</organism>
<evidence type="ECO:0000313" key="1">
    <source>
        <dbReference type="EMBL" id="GAH11539.1"/>
    </source>
</evidence>
<comment type="caution">
    <text evidence="2">The sequence shown here is derived from an EMBL/GenBank/DDBJ whole genome shotgun (WGS) entry which is preliminary data.</text>
</comment>
<name>X1DTJ3_9ZZZZ</name>